<gene>
    <name evidence="2" type="ORF">FJ693_18855</name>
</gene>
<sequence>MSIPARTRRDDAPGARGDVLTALRDGASPAAAAARTGRDPALVDVMVDHYRRLGLVADPGCSGPCAGAQTETLPPGCRGCPLAG</sequence>
<evidence type="ECO:0000313" key="3">
    <source>
        <dbReference type="Proteomes" id="UP000318693"/>
    </source>
</evidence>
<keyword evidence="3" id="KW-1185">Reference proteome</keyword>
<name>A0A552WK57_9MICO</name>
<comment type="caution">
    <text evidence="2">The sequence shown here is derived from an EMBL/GenBank/DDBJ whole genome shotgun (WGS) entry which is preliminary data.</text>
</comment>
<evidence type="ECO:0000313" key="2">
    <source>
        <dbReference type="EMBL" id="TRW43141.1"/>
    </source>
</evidence>
<organism evidence="2 3">
    <name type="scientific">Georgenia yuyongxinii</name>
    <dbReference type="NCBI Taxonomy" id="2589797"/>
    <lineage>
        <taxon>Bacteria</taxon>
        <taxon>Bacillati</taxon>
        <taxon>Actinomycetota</taxon>
        <taxon>Actinomycetes</taxon>
        <taxon>Micrococcales</taxon>
        <taxon>Bogoriellaceae</taxon>
        <taxon>Georgenia</taxon>
    </lineage>
</organism>
<evidence type="ECO:0000256" key="1">
    <source>
        <dbReference type="SAM" id="MobiDB-lite"/>
    </source>
</evidence>
<feature type="region of interest" description="Disordered" evidence="1">
    <location>
        <begin position="1"/>
        <end position="38"/>
    </location>
</feature>
<protein>
    <submittedName>
        <fullName evidence="2">Uncharacterized protein</fullName>
    </submittedName>
</protein>
<proteinExistence type="predicted"/>
<feature type="compositionally biased region" description="Low complexity" evidence="1">
    <location>
        <begin position="22"/>
        <end position="38"/>
    </location>
</feature>
<dbReference type="AlphaFoldDB" id="A0A552WK57"/>
<accession>A0A552WK57</accession>
<dbReference type="RefSeq" id="WP_143419980.1">
    <property type="nucleotide sequence ID" value="NZ_VJXR01000101.1"/>
</dbReference>
<dbReference type="Proteomes" id="UP000318693">
    <property type="component" value="Unassembled WGS sequence"/>
</dbReference>
<dbReference type="EMBL" id="VJXR01000101">
    <property type="protein sequence ID" value="TRW43141.1"/>
    <property type="molecule type" value="Genomic_DNA"/>
</dbReference>
<reference evidence="2 3" key="1">
    <citation type="submission" date="2019-07" db="EMBL/GenBank/DDBJ databases">
        <title>Georgenia wutianyii sp. nov. and Georgenia *** sp. nov. isolated from plateau pika (Ochotona curzoniae) in the Qinghai-Tibet plateau of China.</title>
        <authorList>
            <person name="Tian Z."/>
        </authorList>
    </citation>
    <scope>NUCLEOTIDE SEQUENCE [LARGE SCALE GENOMIC DNA]</scope>
    <source>
        <strain evidence="2 3">Z446</strain>
    </source>
</reference>